<evidence type="ECO:0000256" key="1">
    <source>
        <dbReference type="SAM" id="MobiDB-lite"/>
    </source>
</evidence>
<proteinExistence type="predicted"/>
<accession>A0A8J2XK02</accession>
<sequence length="53" mass="5641">MEAQAGITEFDGWVHDSSSVVQGMAAAPGWTMPAGHAGAKRDGRLSRVHPRRP</sequence>
<dbReference type="Proteomes" id="UP000616114">
    <property type="component" value="Unassembled WGS sequence"/>
</dbReference>
<organism evidence="2 3">
    <name type="scientific">Sediminivirga luteola</name>
    <dbReference type="NCBI Taxonomy" id="1774748"/>
    <lineage>
        <taxon>Bacteria</taxon>
        <taxon>Bacillati</taxon>
        <taxon>Actinomycetota</taxon>
        <taxon>Actinomycetes</taxon>
        <taxon>Micrococcales</taxon>
        <taxon>Brevibacteriaceae</taxon>
        <taxon>Sediminivirga</taxon>
    </lineage>
</organism>
<dbReference type="AlphaFoldDB" id="A0A8J2XK02"/>
<comment type="caution">
    <text evidence="2">The sequence shown here is derived from an EMBL/GenBank/DDBJ whole genome shotgun (WGS) entry which is preliminary data.</text>
</comment>
<evidence type="ECO:0000313" key="2">
    <source>
        <dbReference type="EMBL" id="GGA24017.1"/>
    </source>
</evidence>
<gene>
    <name evidence="2" type="ORF">GCM10011333_28840</name>
</gene>
<reference evidence="2" key="2">
    <citation type="submission" date="2020-09" db="EMBL/GenBank/DDBJ databases">
        <authorList>
            <person name="Sun Q."/>
            <person name="Zhou Y."/>
        </authorList>
    </citation>
    <scope>NUCLEOTIDE SEQUENCE</scope>
    <source>
        <strain evidence="2">CGMCC 1.12785</strain>
    </source>
</reference>
<feature type="region of interest" description="Disordered" evidence="1">
    <location>
        <begin position="30"/>
        <end position="53"/>
    </location>
</feature>
<name>A0A8J2XK02_9MICO</name>
<reference evidence="2" key="1">
    <citation type="journal article" date="2014" name="Int. J. Syst. Evol. Microbiol.">
        <title>Complete genome sequence of Corynebacterium casei LMG S-19264T (=DSM 44701T), isolated from a smear-ripened cheese.</title>
        <authorList>
            <consortium name="US DOE Joint Genome Institute (JGI-PGF)"/>
            <person name="Walter F."/>
            <person name="Albersmeier A."/>
            <person name="Kalinowski J."/>
            <person name="Ruckert C."/>
        </authorList>
    </citation>
    <scope>NUCLEOTIDE SEQUENCE</scope>
    <source>
        <strain evidence="2">CGMCC 1.12785</strain>
    </source>
</reference>
<dbReference type="EMBL" id="BMFY01000014">
    <property type="protein sequence ID" value="GGA24017.1"/>
    <property type="molecule type" value="Genomic_DNA"/>
</dbReference>
<protein>
    <submittedName>
        <fullName evidence="2">Uncharacterized protein</fullName>
    </submittedName>
</protein>
<evidence type="ECO:0000313" key="3">
    <source>
        <dbReference type="Proteomes" id="UP000616114"/>
    </source>
</evidence>
<keyword evidence="3" id="KW-1185">Reference proteome</keyword>